<protein>
    <submittedName>
        <fullName evidence="1">Type IX secretion system membrane protein, PorP/SprF family</fullName>
    </submittedName>
</protein>
<organism evidence="1 2">
    <name type="scientific">Pedobacter nyackensis</name>
    <dbReference type="NCBI Taxonomy" id="475255"/>
    <lineage>
        <taxon>Bacteria</taxon>
        <taxon>Pseudomonadati</taxon>
        <taxon>Bacteroidota</taxon>
        <taxon>Sphingobacteriia</taxon>
        <taxon>Sphingobacteriales</taxon>
        <taxon>Sphingobacteriaceae</taxon>
        <taxon>Pedobacter</taxon>
    </lineage>
</organism>
<gene>
    <name evidence="1" type="ORF">SAMN04488101_1182</name>
</gene>
<evidence type="ECO:0000313" key="1">
    <source>
        <dbReference type="EMBL" id="SMD15022.1"/>
    </source>
</evidence>
<dbReference type="Pfam" id="PF11751">
    <property type="entry name" value="PorP_SprF"/>
    <property type="match status" value="1"/>
</dbReference>
<dbReference type="RefSeq" id="WP_084291746.1">
    <property type="nucleotide sequence ID" value="NZ_FWYB01000018.1"/>
</dbReference>
<evidence type="ECO:0000313" key="2">
    <source>
        <dbReference type="Proteomes" id="UP000192678"/>
    </source>
</evidence>
<dbReference type="STRING" id="475255.SAMN04488101_1182"/>
<name>A0A1W2EZM0_9SPHI</name>
<reference evidence="1 2" key="1">
    <citation type="submission" date="2017-04" db="EMBL/GenBank/DDBJ databases">
        <authorList>
            <person name="Afonso C.L."/>
            <person name="Miller P.J."/>
            <person name="Scott M.A."/>
            <person name="Spackman E."/>
            <person name="Goraichik I."/>
            <person name="Dimitrov K.M."/>
            <person name="Suarez D.L."/>
            <person name="Swayne D.E."/>
        </authorList>
    </citation>
    <scope>NUCLEOTIDE SEQUENCE [LARGE SCALE GENOMIC DNA]</scope>
    <source>
        <strain evidence="1 2">DSM 19625</strain>
    </source>
</reference>
<dbReference type="EMBL" id="FWYB01000018">
    <property type="protein sequence ID" value="SMD15022.1"/>
    <property type="molecule type" value="Genomic_DNA"/>
</dbReference>
<accession>A0A1W2EZM0</accession>
<dbReference type="AlphaFoldDB" id="A0A1W2EZM0"/>
<dbReference type="OrthoDB" id="1493187at2"/>
<sequence>MKKQFIVLATFFSSISQLVFGQQDAQFSQYLFNGIYINPAYAGYKEVLNLHSFYRSQWTGITGAPKTGSIVVDAIANEGNVGLALQAVNDRLGAQRNNSVYLNYAYRIRLNAEGSSRLAFGLSGGVAQYGIDGDKLSTNDPELNFNASRNLIVPNASFGIYFANDKYFAGISADNLIASQYNDEKFRNLAKPQIHAYLTAGMLIPLSTNINLKPSFLLKEDFGGPTNLDLNAFLLFGESIWLGGSYRTGIKIWDKSYLQKELSNSDSFVAALEVFPQSNIRLGYAYDFSVGPLQGYSGGSHEISLAYYFRRTRLRMATQRVF</sequence>
<dbReference type="InterPro" id="IPR019861">
    <property type="entry name" value="PorP/SprF_Bacteroidetes"/>
</dbReference>
<proteinExistence type="predicted"/>
<dbReference type="Proteomes" id="UP000192678">
    <property type="component" value="Unassembled WGS sequence"/>
</dbReference>
<dbReference type="NCBIfam" id="TIGR03519">
    <property type="entry name" value="T9SS_PorP_fam"/>
    <property type="match status" value="1"/>
</dbReference>
<keyword evidence="2" id="KW-1185">Reference proteome</keyword>